<feature type="compositionally biased region" description="Basic and acidic residues" evidence="3">
    <location>
        <begin position="250"/>
        <end position="266"/>
    </location>
</feature>
<feature type="region of interest" description="Disordered" evidence="3">
    <location>
        <begin position="1"/>
        <end position="180"/>
    </location>
</feature>
<evidence type="ECO:0000256" key="1">
    <source>
        <dbReference type="ARBA" id="ARBA00004906"/>
    </source>
</evidence>
<dbReference type="Gramene" id="GBG88284">
    <property type="protein sequence ID" value="GBG88284"/>
    <property type="gene ID" value="CBR_g46850"/>
</dbReference>
<keyword evidence="6" id="KW-1185">Reference proteome</keyword>
<feature type="region of interest" description="Disordered" evidence="3">
    <location>
        <begin position="554"/>
        <end position="575"/>
    </location>
</feature>
<dbReference type="InterPro" id="IPR001810">
    <property type="entry name" value="F-box_dom"/>
</dbReference>
<feature type="compositionally biased region" description="Basic and acidic residues" evidence="3">
    <location>
        <begin position="147"/>
        <end position="162"/>
    </location>
</feature>
<feature type="compositionally biased region" description="Acidic residues" evidence="3">
    <location>
        <begin position="42"/>
        <end position="106"/>
    </location>
</feature>
<comment type="pathway">
    <text evidence="1">Protein modification; protein ubiquitination.</text>
</comment>
<dbReference type="InterPro" id="IPR052121">
    <property type="entry name" value="F-box_SCF_Substrate_Recog"/>
</dbReference>
<dbReference type="OrthoDB" id="3219396at2759"/>
<feature type="domain" description="F-box" evidence="4">
    <location>
        <begin position="294"/>
        <end position="340"/>
    </location>
</feature>
<comment type="caution">
    <text evidence="5">The sequence shown here is derived from an EMBL/GenBank/DDBJ whole genome shotgun (WGS) entry which is preliminary data.</text>
</comment>
<protein>
    <recommendedName>
        <fullName evidence="4">F-box domain-containing protein</fullName>
    </recommendedName>
</protein>
<dbReference type="AlphaFoldDB" id="A0A388M135"/>
<dbReference type="EMBL" id="BFEA01000662">
    <property type="protein sequence ID" value="GBG88284.1"/>
    <property type="molecule type" value="Genomic_DNA"/>
</dbReference>
<dbReference type="SMART" id="SM00256">
    <property type="entry name" value="FBOX"/>
    <property type="match status" value="1"/>
</dbReference>
<dbReference type="GO" id="GO:0005737">
    <property type="term" value="C:cytoplasm"/>
    <property type="evidence" value="ECO:0007669"/>
    <property type="project" value="TreeGrafter"/>
</dbReference>
<evidence type="ECO:0000259" key="4">
    <source>
        <dbReference type="PROSITE" id="PS50181"/>
    </source>
</evidence>
<evidence type="ECO:0000313" key="6">
    <source>
        <dbReference type="Proteomes" id="UP000265515"/>
    </source>
</evidence>
<proteinExistence type="predicted"/>
<dbReference type="PANTHER" id="PTHR46550">
    <property type="entry name" value="F-BOX ONLY PROTEIN 3"/>
    <property type="match status" value="1"/>
</dbReference>
<evidence type="ECO:0000256" key="3">
    <source>
        <dbReference type="SAM" id="MobiDB-lite"/>
    </source>
</evidence>
<accession>A0A388M135</accession>
<organism evidence="5 6">
    <name type="scientific">Chara braunii</name>
    <name type="common">Braun's stonewort</name>
    <dbReference type="NCBI Taxonomy" id="69332"/>
    <lineage>
        <taxon>Eukaryota</taxon>
        <taxon>Viridiplantae</taxon>
        <taxon>Streptophyta</taxon>
        <taxon>Charophyceae</taxon>
        <taxon>Charales</taxon>
        <taxon>Characeae</taxon>
        <taxon>Chara</taxon>
    </lineage>
</organism>
<dbReference type="Gene3D" id="1.20.1280.50">
    <property type="match status" value="1"/>
</dbReference>
<evidence type="ECO:0000256" key="2">
    <source>
        <dbReference type="ARBA" id="ARBA00022786"/>
    </source>
</evidence>
<sequence length="613" mass="68572">MEKGEKTTFNDNADADPDPDLDRMAGVDEDCSDDELARALEDDLLTVEDDEEEGGEEEEEGGEEEEEGEEGGEEEEEGGEEEEEGEEGEEGEEREEGEDGGEEEEIGMTVRKDENGQVASVGRYMGLKEEGVGKGVKRKEREEEDGQESKEMEKKRDLKEEMSVEAGKTKSLPVPLPTSSCLTVAGCKKRMRTCHAIDTSGRRPKRRHSQGEGEDEDRRRRAMDIGNRNDDWVSIMITEEVAGKAGVRRGRVEVETDGEDKREGNKTAKPRVQSDGEAASSVVIIQEEDGGDGGTGIEKLPRELFLHVLKFLSPEDLSVCSAVCRFLNLAASEESLWRRLFCMRWGPPTATERKQAQRFAWGARSAGSGGDHYGRRGWGALPTHPSLMTDTEQQRRQAQCLSAARVGAWKSLYFERDRSDMQDFLRNSPLEFREYYVQMQAAKRGQAPAWDQLRNGAPDEAELLAMVDSSVADHITAWRKMHSFDEESLLGAADHVCSGKTCSYHQIGDVFLCEKTGKAHVCDDTCREQILDPSCQLLVCAVSGRCFDRWLTPEEEEDETTEPGRRQLDQATNQDEQEIYTGSGRLARAYFLGYNCRDEKELDLALGEVLRST</sequence>
<dbReference type="Pfam" id="PF12937">
    <property type="entry name" value="F-box-like"/>
    <property type="match status" value="1"/>
</dbReference>
<feature type="region of interest" description="Disordered" evidence="3">
    <location>
        <begin position="195"/>
        <end position="222"/>
    </location>
</feature>
<dbReference type="SUPFAM" id="SSF81383">
    <property type="entry name" value="F-box domain"/>
    <property type="match status" value="1"/>
</dbReference>
<dbReference type="InterPro" id="IPR036047">
    <property type="entry name" value="F-box-like_dom_sf"/>
</dbReference>
<dbReference type="PANTHER" id="PTHR46550:SF1">
    <property type="entry name" value="F-BOX PROTEIN 3"/>
    <property type="match status" value="1"/>
</dbReference>
<gene>
    <name evidence="5" type="ORF">CBR_g46850</name>
</gene>
<dbReference type="PROSITE" id="PS50181">
    <property type="entry name" value="FBOX"/>
    <property type="match status" value="1"/>
</dbReference>
<feature type="region of interest" description="Disordered" evidence="3">
    <location>
        <begin position="248"/>
        <end position="279"/>
    </location>
</feature>
<keyword evidence="2" id="KW-0833">Ubl conjugation pathway</keyword>
<dbReference type="STRING" id="69332.A0A388M135"/>
<dbReference type="Proteomes" id="UP000265515">
    <property type="component" value="Unassembled WGS sequence"/>
</dbReference>
<reference evidence="5 6" key="1">
    <citation type="journal article" date="2018" name="Cell">
        <title>The Chara Genome: Secondary Complexity and Implications for Plant Terrestrialization.</title>
        <authorList>
            <person name="Nishiyama T."/>
            <person name="Sakayama H."/>
            <person name="Vries J.D."/>
            <person name="Buschmann H."/>
            <person name="Saint-Marcoux D."/>
            <person name="Ullrich K.K."/>
            <person name="Haas F.B."/>
            <person name="Vanderstraeten L."/>
            <person name="Becker D."/>
            <person name="Lang D."/>
            <person name="Vosolsobe S."/>
            <person name="Rombauts S."/>
            <person name="Wilhelmsson P.K.I."/>
            <person name="Janitza P."/>
            <person name="Kern R."/>
            <person name="Heyl A."/>
            <person name="Rumpler F."/>
            <person name="Villalobos L.I.A.C."/>
            <person name="Clay J.M."/>
            <person name="Skokan R."/>
            <person name="Toyoda A."/>
            <person name="Suzuki Y."/>
            <person name="Kagoshima H."/>
            <person name="Schijlen E."/>
            <person name="Tajeshwar N."/>
            <person name="Catarino B."/>
            <person name="Hetherington A.J."/>
            <person name="Saltykova A."/>
            <person name="Bonnot C."/>
            <person name="Breuninger H."/>
            <person name="Symeonidi A."/>
            <person name="Radhakrishnan G.V."/>
            <person name="Van Nieuwerburgh F."/>
            <person name="Deforce D."/>
            <person name="Chang C."/>
            <person name="Karol K.G."/>
            <person name="Hedrich R."/>
            <person name="Ulvskov P."/>
            <person name="Glockner G."/>
            <person name="Delwiche C.F."/>
            <person name="Petrasek J."/>
            <person name="Van de Peer Y."/>
            <person name="Friml J."/>
            <person name="Beilby M."/>
            <person name="Dolan L."/>
            <person name="Kohara Y."/>
            <person name="Sugano S."/>
            <person name="Fujiyama A."/>
            <person name="Delaux P.-M."/>
            <person name="Quint M."/>
            <person name="TheiBen G."/>
            <person name="Hagemann M."/>
            <person name="Harholt J."/>
            <person name="Dunand C."/>
            <person name="Zachgo S."/>
            <person name="Langdale J."/>
            <person name="Maumus F."/>
            <person name="Straeten D.V.D."/>
            <person name="Gould S.B."/>
            <person name="Rensing S.A."/>
        </authorList>
    </citation>
    <scope>NUCLEOTIDE SEQUENCE [LARGE SCALE GENOMIC DNA]</scope>
    <source>
        <strain evidence="5 6">S276</strain>
    </source>
</reference>
<evidence type="ECO:0000313" key="5">
    <source>
        <dbReference type="EMBL" id="GBG88284.1"/>
    </source>
</evidence>
<name>A0A388M135_CHABU</name>